<feature type="transmembrane region" description="Helical" evidence="9">
    <location>
        <begin position="231"/>
        <end position="254"/>
    </location>
</feature>
<dbReference type="GO" id="GO:0004930">
    <property type="term" value="F:G protein-coupled receptor activity"/>
    <property type="evidence" value="ECO:0007669"/>
    <property type="project" value="UniProtKB-KW"/>
</dbReference>
<dbReference type="PANTHER" id="PTHR23112">
    <property type="entry name" value="G PROTEIN-COUPLED RECEPTOR 157-RELATED"/>
    <property type="match status" value="1"/>
</dbReference>
<feature type="transmembrane region" description="Helical" evidence="9">
    <location>
        <begin position="322"/>
        <end position="343"/>
    </location>
</feature>
<evidence type="ECO:0000256" key="2">
    <source>
        <dbReference type="ARBA" id="ARBA00008360"/>
    </source>
</evidence>
<dbReference type="STRING" id="361077.A0A152A849"/>
<organism evidence="12 13">
    <name type="scientific">Tieghemostelium lacteum</name>
    <name type="common">Slime mold</name>
    <name type="synonym">Dictyostelium lacteum</name>
    <dbReference type="NCBI Taxonomy" id="361077"/>
    <lineage>
        <taxon>Eukaryota</taxon>
        <taxon>Amoebozoa</taxon>
        <taxon>Evosea</taxon>
        <taxon>Eumycetozoa</taxon>
        <taxon>Dictyostelia</taxon>
        <taxon>Dictyosteliales</taxon>
        <taxon>Raperosteliaceae</taxon>
        <taxon>Tieghemostelium</taxon>
    </lineage>
</organism>
<dbReference type="GO" id="GO:0005886">
    <property type="term" value="C:plasma membrane"/>
    <property type="evidence" value="ECO:0007669"/>
    <property type="project" value="TreeGrafter"/>
</dbReference>
<keyword evidence="6 9" id="KW-0472">Membrane</keyword>
<evidence type="ECO:0000256" key="1">
    <source>
        <dbReference type="ARBA" id="ARBA00004141"/>
    </source>
</evidence>
<gene>
    <name evidence="12" type="ORF">DLAC_01235</name>
</gene>
<keyword evidence="7 12" id="KW-0675">Receptor</keyword>
<evidence type="ECO:0000256" key="3">
    <source>
        <dbReference type="ARBA" id="ARBA00022692"/>
    </source>
</evidence>
<accession>A0A152A849</accession>
<feature type="domain" description="G-protein coupled receptors family 1 profile" evidence="11">
    <location>
        <begin position="120"/>
        <end position="370"/>
    </location>
</feature>
<evidence type="ECO:0000256" key="8">
    <source>
        <dbReference type="ARBA" id="ARBA00023224"/>
    </source>
</evidence>
<dbReference type="InterPro" id="IPR000276">
    <property type="entry name" value="GPCR_Rhodpsn"/>
</dbReference>
<keyword evidence="13" id="KW-1185">Reference proteome</keyword>
<dbReference type="PROSITE" id="PS50261">
    <property type="entry name" value="G_PROTEIN_RECEP_F2_4"/>
    <property type="match status" value="1"/>
</dbReference>
<dbReference type="Gene3D" id="1.20.1070.10">
    <property type="entry name" value="Rhodopsin 7-helix transmembrane proteins"/>
    <property type="match status" value="1"/>
</dbReference>
<dbReference type="GO" id="GO:0007189">
    <property type="term" value="P:adenylate cyclase-activating G protein-coupled receptor signaling pathway"/>
    <property type="evidence" value="ECO:0007669"/>
    <property type="project" value="TreeGrafter"/>
</dbReference>
<evidence type="ECO:0000313" key="12">
    <source>
        <dbReference type="EMBL" id="KYR02396.1"/>
    </source>
</evidence>
<dbReference type="PRINTS" id="PR00237">
    <property type="entry name" value="GPCRRHODOPSN"/>
</dbReference>
<comment type="similarity">
    <text evidence="2">Belongs to the G-protein coupled receptor 5 family.</text>
</comment>
<dbReference type="SUPFAM" id="SSF81321">
    <property type="entry name" value="Family A G protein-coupled receptor-like"/>
    <property type="match status" value="1"/>
</dbReference>
<dbReference type="InterPro" id="IPR017452">
    <property type="entry name" value="GPCR_Rhodpsn_7TM"/>
</dbReference>
<evidence type="ECO:0000313" key="13">
    <source>
        <dbReference type="Proteomes" id="UP000076078"/>
    </source>
</evidence>
<comment type="caution">
    <text evidence="12">The sequence shown here is derived from an EMBL/GenBank/DDBJ whole genome shotgun (WGS) entry which is preliminary data.</text>
</comment>
<evidence type="ECO:0000256" key="4">
    <source>
        <dbReference type="ARBA" id="ARBA00022989"/>
    </source>
</evidence>
<dbReference type="OMA" id="CIATHIY"/>
<evidence type="ECO:0000256" key="5">
    <source>
        <dbReference type="ARBA" id="ARBA00023040"/>
    </source>
</evidence>
<evidence type="ECO:0000259" key="11">
    <source>
        <dbReference type="PROSITE" id="PS50262"/>
    </source>
</evidence>
<feature type="transmembrane region" description="Helical" evidence="9">
    <location>
        <begin position="274"/>
        <end position="292"/>
    </location>
</feature>
<dbReference type="GO" id="GO:0007166">
    <property type="term" value="P:cell surface receptor signaling pathway"/>
    <property type="evidence" value="ECO:0007669"/>
    <property type="project" value="InterPro"/>
</dbReference>
<dbReference type="Proteomes" id="UP000076078">
    <property type="component" value="Unassembled WGS sequence"/>
</dbReference>
<keyword evidence="3 9" id="KW-0812">Transmembrane</keyword>
<dbReference type="OrthoDB" id="20985at2759"/>
<protein>
    <submittedName>
        <fullName evidence="12">cAMP receptor-like protein</fullName>
    </submittedName>
</protein>
<name>A0A152A849_TIELA</name>
<feature type="transmembrane region" description="Helical" evidence="9">
    <location>
        <begin position="15"/>
        <end position="40"/>
    </location>
</feature>
<evidence type="ECO:0000259" key="10">
    <source>
        <dbReference type="PROSITE" id="PS50261"/>
    </source>
</evidence>
<proteinExistence type="inferred from homology"/>
<evidence type="ECO:0000256" key="6">
    <source>
        <dbReference type="ARBA" id="ARBA00023136"/>
    </source>
</evidence>
<dbReference type="EMBL" id="LODT01000004">
    <property type="protein sequence ID" value="KYR02396.1"/>
    <property type="molecule type" value="Genomic_DNA"/>
</dbReference>
<feature type="transmembrane region" description="Helical" evidence="9">
    <location>
        <begin position="141"/>
        <end position="163"/>
    </location>
</feature>
<keyword evidence="8" id="KW-0807">Transducer</keyword>
<dbReference type="PANTHER" id="PTHR23112:SF5">
    <property type="entry name" value="CYCLIC AMP RECEPTOR-LIKE PROTEIN D"/>
    <property type="match status" value="1"/>
</dbReference>
<dbReference type="InParanoid" id="A0A152A849"/>
<feature type="transmembrane region" description="Helical" evidence="9">
    <location>
        <begin position="189"/>
        <end position="210"/>
    </location>
</feature>
<reference evidence="12 13" key="1">
    <citation type="submission" date="2015-12" db="EMBL/GenBank/DDBJ databases">
        <title>Dictyostelia acquired genes for synthesis and detection of signals that induce cell-type specialization by lateral gene transfer from prokaryotes.</title>
        <authorList>
            <person name="Gloeckner G."/>
            <person name="Schaap P."/>
        </authorList>
    </citation>
    <scope>NUCLEOTIDE SEQUENCE [LARGE SCALE GENOMIC DNA]</scope>
    <source>
        <strain evidence="12 13">TK</strain>
    </source>
</reference>
<comment type="subcellular location">
    <subcellularLocation>
        <location evidence="1">Membrane</location>
        <topology evidence="1">Multi-pass membrane protein</topology>
    </subcellularLocation>
</comment>
<dbReference type="FunCoup" id="A0A152A849">
    <property type="interactions" value="16"/>
</dbReference>
<keyword evidence="4 9" id="KW-1133">Transmembrane helix</keyword>
<dbReference type="AlphaFoldDB" id="A0A152A849"/>
<sequence>MVHCEISLSVSQRIFIAYGSMITSALSIIGSIGVIAMIMISLNKNRMKKRQNLLDVNSTQFQQQQQQQQTLPKSTSLTMITQTPIPHSESSHSLLSSNNSSYYNTISSQSSFSHIGLAGTNTTSLNSGVAGKKQGTKLSYFVINLSIADLLASLFICLSRIMMTKSNSKFIKSPLTSRDLSLCTISNGLVAFAFLSSFIWTGCIATHIYRQFNQSSYIKNKKKWYTRHMTLIYYVCGWVLPFALGIGIMSSSYIEQGDGMPFCQINTWSLLFLYYVPMLFSLVSSLVMTILVKRRFKQISAQHLSFNMTSLRQKVVSRLNSFVWVFIICWSPSVLTFFIRLIGNGCQIDFIEFISNISSPLQGFLNFICFIFSNSALTRNFQFPSLFNRFKSQIPNSTSNNNLSEETNTAFFYTNSNTTNN</sequence>
<evidence type="ECO:0000256" key="9">
    <source>
        <dbReference type="SAM" id="Phobius"/>
    </source>
</evidence>
<evidence type="ECO:0000256" key="7">
    <source>
        <dbReference type="ARBA" id="ARBA00023170"/>
    </source>
</evidence>
<keyword evidence="5" id="KW-0297">G-protein coupled receptor</keyword>
<dbReference type="Pfam" id="PF00001">
    <property type="entry name" value="7tm_1"/>
    <property type="match status" value="1"/>
</dbReference>
<feature type="domain" description="G-protein coupled receptors family 2 profile 2" evidence="10">
    <location>
        <begin position="139"/>
        <end position="374"/>
    </location>
</feature>
<dbReference type="PROSITE" id="PS50262">
    <property type="entry name" value="G_PROTEIN_RECEP_F1_2"/>
    <property type="match status" value="1"/>
</dbReference>
<dbReference type="InterPro" id="IPR017981">
    <property type="entry name" value="GPCR_2-like_7TM"/>
</dbReference>